<evidence type="ECO:0000256" key="2">
    <source>
        <dbReference type="ARBA" id="ARBA00022448"/>
    </source>
</evidence>
<dbReference type="Proteomes" id="UP000614424">
    <property type="component" value="Unassembled WGS sequence"/>
</dbReference>
<protein>
    <submittedName>
        <fullName evidence="6">ABC transporter ATP-binding protein</fullName>
    </submittedName>
</protein>
<gene>
    <name evidence="6" type="ORF">H8E41_07475</name>
</gene>
<evidence type="ECO:0000313" key="6">
    <source>
        <dbReference type="EMBL" id="MBC8317732.1"/>
    </source>
</evidence>
<feature type="domain" description="ABC transporter" evidence="5">
    <location>
        <begin position="8"/>
        <end position="239"/>
    </location>
</feature>
<evidence type="ECO:0000256" key="4">
    <source>
        <dbReference type="ARBA" id="ARBA00022840"/>
    </source>
</evidence>
<dbReference type="SUPFAM" id="SSF52540">
    <property type="entry name" value="P-loop containing nucleoside triphosphate hydrolases"/>
    <property type="match status" value="1"/>
</dbReference>
<name>A0A8J6NE02_9BACT</name>
<comment type="caution">
    <text evidence="6">The sequence shown here is derived from an EMBL/GenBank/DDBJ whole genome shotgun (WGS) entry which is preliminary data.</text>
</comment>
<evidence type="ECO:0000313" key="7">
    <source>
        <dbReference type="Proteomes" id="UP000614424"/>
    </source>
</evidence>
<dbReference type="GO" id="GO:0042626">
    <property type="term" value="F:ATPase-coupled transmembrane transporter activity"/>
    <property type="evidence" value="ECO:0007669"/>
    <property type="project" value="TreeGrafter"/>
</dbReference>
<dbReference type="PANTHER" id="PTHR43553">
    <property type="entry name" value="HEAVY METAL TRANSPORTER"/>
    <property type="match status" value="1"/>
</dbReference>
<reference evidence="6 7" key="1">
    <citation type="submission" date="2020-08" db="EMBL/GenBank/DDBJ databases">
        <title>Bridging the membrane lipid divide: bacteria of the FCB group superphylum have the potential to synthesize archaeal ether lipids.</title>
        <authorList>
            <person name="Villanueva L."/>
            <person name="Von Meijenfeldt F.A.B."/>
            <person name="Westbye A.B."/>
            <person name="Yadav S."/>
            <person name="Hopmans E.C."/>
            <person name="Dutilh B.E."/>
            <person name="Sinninghe Damste J.S."/>
        </authorList>
    </citation>
    <scope>NUCLEOTIDE SEQUENCE [LARGE SCALE GENOMIC DNA]</scope>
    <source>
        <strain evidence="6">NIOZ-UU47</strain>
    </source>
</reference>
<organism evidence="6 7">
    <name type="scientific">Candidatus Desulfobia pelagia</name>
    <dbReference type="NCBI Taxonomy" id="2841692"/>
    <lineage>
        <taxon>Bacteria</taxon>
        <taxon>Pseudomonadati</taxon>
        <taxon>Thermodesulfobacteriota</taxon>
        <taxon>Desulfobulbia</taxon>
        <taxon>Desulfobulbales</taxon>
        <taxon>Desulfobulbaceae</taxon>
        <taxon>Candidatus Desulfobia</taxon>
    </lineage>
</organism>
<dbReference type="CDD" id="cd03225">
    <property type="entry name" value="ABC_cobalt_CbiO_domain1"/>
    <property type="match status" value="1"/>
</dbReference>
<keyword evidence="2" id="KW-0813">Transport</keyword>
<dbReference type="PANTHER" id="PTHR43553:SF24">
    <property type="entry name" value="ENERGY-COUPLING FACTOR TRANSPORTER ATP-BINDING PROTEIN ECFA1"/>
    <property type="match status" value="1"/>
</dbReference>
<evidence type="ECO:0000256" key="1">
    <source>
        <dbReference type="ARBA" id="ARBA00005417"/>
    </source>
</evidence>
<dbReference type="PROSITE" id="PS50893">
    <property type="entry name" value="ABC_TRANSPORTER_2"/>
    <property type="match status" value="1"/>
</dbReference>
<evidence type="ECO:0000259" key="5">
    <source>
        <dbReference type="PROSITE" id="PS50893"/>
    </source>
</evidence>
<dbReference type="Gene3D" id="3.40.50.300">
    <property type="entry name" value="P-loop containing nucleotide triphosphate hydrolases"/>
    <property type="match status" value="1"/>
</dbReference>
<comment type="similarity">
    <text evidence="1">Belongs to the ABC transporter superfamily.</text>
</comment>
<dbReference type="EMBL" id="JACNJZ010000101">
    <property type="protein sequence ID" value="MBC8317732.1"/>
    <property type="molecule type" value="Genomic_DNA"/>
</dbReference>
<dbReference type="InterPro" id="IPR015856">
    <property type="entry name" value="ABC_transpr_CbiO/EcfA_su"/>
</dbReference>
<dbReference type="Pfam" id="PF00005">
    <property type="entry name" value="ABC_tran"/>
    <property type="match status" value="1"/>
</dbReference>
<dbReference type="GO" id="GO:0016887">
    <property type="term" value="F:ATP hydrolysis activity"/>
    <property type="evidence" value="ECO:0007669"/>
    <property type="project" value="InterPro"/>
</dbReference>
<dbReference type="InterPro" id="IPR027417">
    <property type="entry name" value="P-loop_NTPase"/>
</dbReference>
<dbReference type="InterPro" id="IPR050095">
    <property type="entry name" value="ECF_ABC_transporter_ATP-bd"/>
</dbReference>
<accession>A0A8J6NE02</accession>
<dbReference type="AlphaFoldDB" id="A0A8J6NE02"/>
<dbReference type="PROSITE" id="PS00211">
    <property type="entry name" value="ABC_TRANSPORTER_1"/>
    <property type="match status" value="1"/>
</dbReference>
<dbReference type="SMART" id="SM00382">
    <property type="entry name" value="AAA"/>
    <property type="match status" value="1"/>
</dbReference>
<dbReference type="InterPro" id="IPR003439">
    <property type="entry name" value="ABC_transporter-like_ATP-bd"/>
</dbReference>
<keyword evidence="4 6" id="KW-0067">ATP-binding</keyword>
<proteinExistence type="inferred from homology"/>
<dbReference type="GO" id="GO:0005524">
    <property type="term" value="F:ATP binding"/>
    <property type="evidence" value="ECO:0007669"/>
    <property type="project" value="UniProtKB-KW"/>
</dbReference>
<keyword evidence="3" id="KW-0547">Nucleotide-binding</keyword>
<sequence>MEKEQAVVAIQNVSFTYPGREYPVLDAMNFSLGKGKVGLIGPNGSGKTTFFHIIMGLLTPGEGKVLFKGSIVQGEKGFQDLRKSVGLLFQDADDQLFSPTVLEDVAFGPLNLGASPEEARKTAQETLKNLGLRDLEMRVTHRLSGGEKKLVSLATILSMQPELLLLDEPTNNLDQETRLRLIDILNGLDLSYAIISHDWDFLEKTTREVYVIEKGRITQCEKASLHEHHHAHVYGDHPHHHGD</sequence>
<dbReference type="InterPro" id="IPR003593">
    <property type="entry name" value="AAA+_ATPase"/>
</dbReference>
<evidence type="ECO:0000256" key="3">
    <source>
        <dbReference type="ARBA" id="ARBA00022741"/>
    </source>
</evidence>
<dbReference type="GO" id="GO:0043190">
    <property type="term" value="C:ATP-binding cassette (ABC) transporter complex"/>
    <property type="evidence" value="ECO:0007669"/>
    <property type="project" value="TreeGrafter"/>
</dbReference>
<dbReference type="InterPro" id="IPR017871">
    <property type="entry name" value="ABC_transporter-like_CS"/>
</dbReference>